<dbReference type="InterPro" id="IPR052618">
    <property type="entry name" value="ComplexI_NDUFA12"/>
</dbReference>
<dbReference type="PANTHER" id="PTHR32470">
    <property type="entry name" value="ADH DEHYDROGENASE [UBIQUINONE] 1 ALPHA SUBCOMPLEX ASSEMBLY FACTOR 2"/>
    <property type="match status" value="1"/>
</dbReference>
<proteinExistence type="inferred from homology"/>
<dbReference type="AlphaFoldDB" id="A0A2K1JEI8"/>
<reference evidence="3 5" key="1">
    <citation type="journal article" date="2008" name="Science">
        <title>The Physcomitrella genome reveals evolutionary insights into the conquest of land by plants.</title>
        <authorList>
            <person name="Rensing S."/>
            <person name="Lang D."/>
            <person name="Zimmer A."/>
            <person name="Terry A."/>
            <person name="Salamov A."/>
            <person name="Shapiro H."/>
            <person name="Nishiyama T."/>
            <person name="Perroud P.-F."/>
            <person name="Lindquist E."/>
            <person name="Kamisugi Y."/>
            <person name="Tanahashi T."/>
            <person name="Sakakibara K."/>
            <person name="Fujita T."/>
            <person name="Oishi K."/>
            <person name="Shin-I T."/>
            <person name="Kuroki Y."/>
            <person name="Toyoda A."/>
            <person name="Suzuki Y."/>
            <person name="Hashimoto A."/>
            <person name="Yamaguchi K."/>
            <person name="Sugano A."/>
            <person name="Kohara Y."/>
            <person name="Fujiyama A."/>
            <person name="Anterola A."/>
            <person name="Aoki S."/>
            <person name="Ashton N."/>
            <person name="Barbazuk W.B."/>
            <person name="Barker E."/>
            <person name="Bennetzen J."/>
            <person name="Bezanilla M."/>
            <person name="Blankenship R."/>
            <person name="Cho S.H."/>
            <person name="Dutcher S."/>
            <person name="Estelle M."/>
            <person name="Fawcett J.A."/>
            <person name="Gundlach H."/>
            <person name="Hanada K."/>
            <person name="Heyl A."/>
            <person name="Hicks K.A."/>
            <person name="Hugh J."/>
            <person name="Lohr M."/>
            <person name="Mayer K."/>
            <person name="Melkozernov A."/>
            <person name="Murata T."/>
            <person name="Nelson D."/>
            <person name="Pils B."/>
            <person name="Prigge M."/>
            <person name="Reiss B."/>
            <person name="Renner T."/>
            <person name="Rombauts S."/>
            <person name="Rushton P."/>
            <person name="Sanderfoot A."/>
            <person name="Schween G."/>
            <person name="Shiu S.-H."/>
            <person name="Stueber K."/>
            <person name="Theodoulou F.L."/>
            <person name="Tu H."/>
            <person name="Van de Peer Y."/>
            <person name="Verrier P.J."/>
            <person name="Waters E."/>
            <person name="Wood A."/>
            <person name="Yang L."/>
            <person name="Cove D."/>
            <person name="Cuming A."/>
            <person name="Hasebe M."/>
            <person name="Lucas S."/>
            <person name="Mishler D.B."/>
            <person name="Reski R."/>
            <person name="Grigoriev I."/>
            <person name="Quatrano R.S."/>
            <person name="Boore J.L."/>
        </authorList>
    </citation>
    <scope>NUCLEOTIDE SEQUENCE [LARGE SCALE GENOMIC DNA]</scope>
    <source>
        <strain evidence="4 5">cv. Gransden 2004</strain>
    </source>
</reference>
<evidence type="ECO:0000256" key="2">
    <source>
        <dbReference type="SAM" id="MobiDB-lite"/>
    </source>
</evidence>
<dbReference type="GeneID" id="112292184"/>
<sequence>MLSRVLSFFAKRGKQLAGSDKAGNTYYRQFKDIDGTVKERRWVEFGGSSVVELIPVEWNSWLNGRRKEPPTPEEMMEFEARRNAIKAKVALLEKEEEKRRYRAKALQQGINGDDLSPHTMTRYLQQVTESDVPVQQNDDSKVVQKVGDSEPKFEPEAWNPSLPSKK</sequence>
<name>A0A2K1JEI8_PHYPA</name>
<dbReference type="EMBL" id="ABEU02000015">
    <property type="protein sequence ID" value="PNR39955.1"/>
    <property type="molecule type" value="Genomic_DNA"/>
</dbReference>
<evidence type="ECO:0000313" key="5">
    <source>
        <dbReference type="Proteomes" id="UP000006727"/>
    </source>
</evidence>
<dbReference type="Pfam" id="PF05071">
    <property type="entry name" value="NDUFA12"/>
    <property type="match status" value="1"/>
</dbReference>
<dbReference type="EnsemblPlants" id="Pp3c15_25830V3.1">
    <property type="protein sequence ID" value="Pp3c15_25830V3.1"/>
    <property type="gene ID" value="Pp3c15_25830"/>
</dbReference>
<evidence type="ECO:0000313" key="4">
    <source>
        <dbReference type="EnsemblPlants" id="Pp3c15_25830V3.1"/>
    </source>
</evidence>
<dbReference type="Gramene" id="Pp3c15_25830V3.1">
    <property type="protein sequence ID" value="Pp3c15_25830V3.1"/>
    <property type="gene ID" value="Pp3c15_25830"/>
</dbReference>
<dbReference type="RefSeq" id="XP_024396192.1">
    <property type="nucleotide sequence ID" value="XM_024540424.2"/>
</dbReference>
<dbReference type="EnsemblPlants" id="Pp3c15_25830V3.2">
    <property type="protein sequence ID" value="Pp3c15_25830V3.2"/>
    <property type="gene ID" value="Pp3c15_25830"/>
</dbReference>
<protein>
    <submittedName>
        <fullName evidence="3 4">Uncharacterized protein</fullName>
    </submittedName>
</protein>
<dbReference type="GO" id="GO:0045271">
    <property type="term" value="C:respiratory chain complex I"/>
    <property type="evidence" value="ECO:0000318"/>
    <property type="project" value="GO_Central"/>
</dbReference>
<dbReference type="InterPro" id="IPR007763">
    <property type="entry name" value="NDUFA12"/>
</dbReference>
<feature type="compositionally biased region" description="Basic and acidic residues" evidence="2">
    <location>
        <begin position="145"/>
        <end position="155"/>
    </location>
</feature>
<gene>
    <name evidence="4" type="primary">LOC112292184</name>
    <name evidence="3" type="ORF">PHYPA_020235</name>
</gene>
<reference evidence="4" key="3">
    <citation type="submission" date="2020-12" db="UniProtKB">
        <authorList>
            <consortium name="EnsemblPlants"/>
        </authorList>
    </citation>
    <scope>IDENTIFICATION</scope>
</reference>
<accession>A0A2K1JEI8</accession>
<keyword evidence="5" id="KW-1185">Reference proteome</keyword>
<feature type="region of interest" description="Disordered" evidence="2">
    <location>
        <begin position="145"/>
        <end position="166"/>
    </location>
</feature>
<comment type="similarity">
    <text evidence="1">Belongs to the complex I NDUFA12 subunit family.</text>
</comment>
<evidence type="ECO:0000256" key="1">
    <source>
        <dbReference type="ARBA" id="ARBA00007355"/>
    </source>
</evidence>
<dbReference type="Proteomes" id="UP000006727">
    <property type="component" value="Chromosome 15"/>
</dbReference>
<dbReference type="OrthoDB" id="274641at2759"/>
<organism evidence="3">
    <name type="scientific">Physcomitrium patens</name>
    <name type="common">Spreading-leaved earth moss</name>
    <name type="synonym">Physcomitrella patens</name>
    <dbReference type="NCBI Taxonomy" id="3218"/>
    <lineage>
        <taxon>Eukaryota</taxon>
        <taxon>Viridiplantae</taxon>
        <taxon>Streptophyta</taxon>
        <taxon>Embryophyta</taxon>
        <taxon>Bryophyta</taxon>
        <taxon>Bryophytina</taxon>
        <taxon>Bryopsida</taxon>
        <taxon>Funariidae</taxon>
        <taxon>Funariales</taxon>
        <taxon>Funariaceae</taxon>
        <taxon>Physcomitrium</taxon>
    </lineage>
</organism>
<reference evidence="3 5" key="2">
    <citation type="journal article" date="2018" name="Plant J.">
        <title>The Physcomitrella patens chromosome-scale assembly reveals moss genome structure and evolution.</title>
        <authorList>
            <person name="Lang D."/>
            <person name="Ullrich K.K."/>
            <person name="Murat F."/>
            <person name="Fuchs J."/>
            <person name="Jenkins J."/>
            <person name="Haas F.B."/>
            <person name="Piednoel M."/>
            <person name="Gundlach H."/>
            <person name="Van Bel M."/>
            <person name="Meyberg R."/>
            <person name="Vives C."/>
            <person name="Morata J."/>
            <person name="Symeonidi A."/>
            <person name="Hiss M."/>
            <person name="Muchero W."/>
            <person name="Kamisugi Y."/>
            <person name="Saleh O."/>
            <person name="Blanc G."/>
            <person name="Decker E.L."/>
            <person name="van Gessel N."/>
            <person name="Grimwood J."/>
            <person name="Hayes R.D."/>
            <person name="Graham S.W."/>
            <person name="Gunter L.E."/>
            <person name="McDaniel S.F."/>
            <person name="Hoernstein S.N.W."/>
            <person name="Larsson A."/>
            <person name="Li F.W."/>
            <person name="Perroud P.F."/>
            <person name="Phillips J."/>
            <person name="Ranjan P."/>
            <person name="Rokshar D.S."/>
            <person name="Rothfels C.J."/>
            <person name="Schneider L."/>
            <person name="Shu S."/>
            <person name="Stevenson D.W."/>
            <person name="Thummler F."/>
            <person name="Tillich M."/>
            <person name="Villarreal Aguilar J.C."/>
            <person name="Widiez T."/>
            <person name="Wong G.K."/>
            <person name="Wymore A."/>
            <person name="Zhang Y."/>
            <person name="Zimmer A.D."/>
            <person name="Quatrano R.S."/>
            <person name="Mayer K.F.X."/>
            <person name="Goodstein D."/>
            <person name="Casacuberta J.M."/>
            <person name="Vandepoele K."/>
            <person name="Reski R."/>
            <person name="Cuming A.C."/>
            <person name="Tuskan G.A."/>
            <person name="Maumus F."/>
            <person name="Salse J."/>
            <person name="Schmutz J."/>
            <person name="Rensing S.A."/>
        </authorList>
    </citation>
    <scope>NUCLEOTIDE SEQUENCE [LARGE SCALE GENOMIC DNA]</scope>
    <source>
        <strain evidence="4 5">cv. Gransden 2004</strain>
    </source>
</reference>
<evidence type="ECO:0000313" key="3">
    <source>
        <dbReference type="EMBL" id="PNR39955.1"/>
    </source>
</evidence>
<dbReference type="PANTHER" id="PTHR32470:SF2">
    <property type="entry name" value="NADH DEHYDROGENASE [UBIQUINONE] 1 ALPHA SUBCOMPLEX ASSEMBLY FACTOR 2"/>
    <property type="match status" value="1"/>
</dbReference>
<dbReference type="STRING" id="3218.A0A2K1JEI8"/>
<dbReference type="Gramene" id="Pp3c15_25830V3.2">
    <property type="protein sequence ID" value="Pp3c15_25830V3.2"/>
    <property type="gene ID" value="Pp3c15_25830"/>
</dbReference>